<dbReference type="SUPFAM" id="SSF53850">
    <property type="entry name" value="Periplasmic binding protein-like II"/>
    <property type="match status" value="1"/>
</dbReference>
<dbReference type="PANTHER" id="PTHR35936:SF6">
    <property type="entry name" value="AMINO ACID ABC TRANSPORTER SUBSTRATE-BINDING PAAT FAMILY PROTEIN"/>
    <property type="match status" value="1"/>
</dbReference>
<evidence type="ECO:0000256" key="2">
    <source>
        <dbReference type="ARBA" id="ARBA00022729"/>
    </source>
</evidence>
<gene>
    <name evidence="4" type="ORF">FM037_13500</name>
</gene>
<proteinExistence type="inferred from homology"/>
<dbReference type="RefSeq" id="WP_144046430.1">
    <property type="nucleotide sequence ID" value="NZ_CP041614.1"/>
</dbReference>
<keyword evidence="5" id="KW-1185">Reference proteome</keyword>
<dbReference type="Gene3D" id="3.40.190.10">
    <property type="entry name" value="Periplasmic binding protein-like II"/>
    <property type="match status" value="2"/>
</dbReference>
<dbReference type="EMBL" id="CP041614">
    <property type="protein sequence ID" value="QDO84064.1"/>
    <property type="molecule type" value="Genomic_DNA"/>
</dbReference>
<evidence type="ECO:0000313" key="5">
    <source>
        <dbReference type="Proteomes" id="UP000315947"/>
    </source>
</evidence>
<feature type="domain" description="Solute-binding protein family 3/N-terminal" evidence="3">
    <location>
        <begin position="37"/>
        <end position="261"/>
    </location>
</feature>
<accession>A0ABX5WY97</accession>
<reference evidence="4 5" key="1">
    <citation type="submission" date="2019-07" db="EMBL/GenBank/DDBJ databases">
        <title>Shewanella sp. YLB-06 whole genomic sequence.</title>
        <authorList>
            <person name="Yu L."/>
        </authorList>
    </citation>
    <scope>NUCLEOTIDE SEQUENCE [LARGE SCALE GENOMIC DNA]</scope>
    <source>
        <strain evidence="4 5">YLB-06</strain>
    </source>
</reference>
<dbReference type="PANTHER" id="PTHR35936">
    <property type="entry name" value="MEMBRANE-BOUND LYTIC MUREIN TRANSGLYCOSYLASE F"/>
    <property type="match status" value="1"/>
</dbReference>
<comment type="similarity">
    <text evidence="1">Belongs to the bacterial solute-binding protein 3 family.</text>
</comment>
<sequence>MVKYSMFSWMVVTALSICCLSVFLLKAAIAEEVSKPTLIVTYGSHNAEPYAITESNQLVAGIIKDISDEIADELDIDVTYIKTPQKRVERYLTSGEVHFTPISNPKWLTPNEAYGWSLPLFVEQDRLWVLKESPKVIEEVEELFGKVIGTIRGFIYPTLTQYFEQKQIYRSDVREMPSNIARLQLKRIDGFIGSRTLVMFELARQQDSAIALSPLVISEHNIHGVLSNKAPITLAELNNAIGKLNSSGVIDGIIEKYAPKE</sequence>
<dbReference type="InterPro" id="IPR001638">
    <property type="entry name" value="Solute-binding_3/MltF_N"/>
</dbReference>
<dbReference type="SMART" id="SM00062">
    <property type="entry name" value="PBPb"/>
    <property type="match status" value="1"/>
</dbReference>
<organism evidence="4 5">
    <name type="scientific">Shewanella psychropiezotolerans</name>
    <dbReference type="NCBI Taxonomy" id="2593655"/>
    <lineage>
        <taxon>Bacteria</taxon>
        <taxon>Pseudomonadati</taxon>
        <taxon>Pseudomonadota</taxon>
        <taxon>Gammaproteobacteria</taxon>
        <taxon>Alteromonadales</taxon>
        <taxon>Shewanellaceae</taxon>
        <taxon>Shewanella</taxon>
    </lineage>
</organism>
<keyword evidence="2" id="KW-0732">Signal</keyword>
<evidence type="ECO:0000256" key="1">
    <source>
        <dbReference type="ARBA" id="ARBA00010333"/>
    </source>
</evidence>
<evidence type="ECO:0000313" key="4">
    <source>
        <dbReference type="EMBL" id="QDO84064.1"/>
    </source>
</evidence>
<dbReference type="Proteomes" id="UP000315947">
    <property type="component" value="Chromosome"/>
</dbReference>
<name>A0ABX5WY97_9GAMM</name>
<evidence type="ECO:0000259" key="3">
    <source>
        <dbReference type="SMART" id="SM00062"/>
    </source>
</evidence>
<protein>
    <submittedName>
        <fullName evidence="4">Amino acid ABC transporter substrate-binding protein</fullName>
    </submittedName>
</protein>
<dbReference type="Pfam" id="PF00497">
    <property type="entry name" value="SBP_bac_3"/>
    <property type="match status" value="1"/>
</dbReference>